<dbReference type="PROSITE" id="PS50928">
    <property type="entry name" value="ABC_TM1"/>
    <property type="match status" value="1"/>
</dbReference>
<dbReference type="CDD" id="cd06261">
    <property type="entry name" value="TM_PBP2"/>
    <property type="match status" value="1"/>
</dbReference>
<keyword evidence="3" id="KW-1003">Cell membrane</keyword>
<evidence type="ECO:0000256" key="7">
    <source>
        <dbReference type="RuleBase" id="RU363032"/>
    </source>
</evidence>
<keyword evidence="5 7" id="KW-1133">Transmembrane helix</keyword>
<evidence type="ECO:0000256" key="4">
    <source>
        <dbReference type="ARBA" id="ARBA00022692"/>
    </source>
</evidence>
<gene>
    <name evidence="9" type="ORF">JonanDRAFT_0581</name>
</gene>
<keyword evidence="2 7" id="KW-0813">Transport</keyword>
<comment type="similarity">
    <text evidence="7">Belongs to the binding-protein-dependent transport system permease family.</text>
</comment>
<dbReference type="InterPro" id="IPR000515">
    <property type="entry name" value="MetI-like"/>
</dbReference>
<evidence type="ECO:0000256" key="6">
    <source>
        <dbReference type="ARBA" id="ARBA00023136"/>
    </source>
</evidence>
<sequence>MGRKKGVVYMVAGTALVCAIWYFVAKAINRSLILPDFLTTMKVFFTGWFDGKVMSNLYITLTRVFTGCVFAIMIGLPLGLLMGYSRTALVALSPYVNSIRQVPIMAWVPLSIIWFGLGDGPTVFMITMSAVFPILINTISGVMNIDPNYKNAARCMGAKTWQVMRDVVLPGALPNFLTGCRLALGSAWMSVICAEFIATSTGFGYIMVEAQVRMQTPLLYALMIMSALVGFAIDQSIVLLERCLTGWRYKDGAAGN</sequence>
<dbReference type="HOGENOM" id="CLU_046113_1_4_0"/>
<dbReference type="AlphaFoldDB" id="H0UJX1"/>
<evidence type="ECO:0000256" key="3">
    <source>
        <dbReference type="ARBA" id="ARBA00022475"/>
    </source>
</evidence>
<dbReference type="NCBIfam" id="NF040733">
    <property type="entry name" value="ABC_perm_U"/>
    <property type="match status" value="1"/>
</dbReference>
<evidence type="ECO:0000256" key="5">
    <source>
        <dbReference type="ARBA" id="ARBA00022989"/>
    </source>
</evidence>
<feature type="transmembrane region" description="Helical" evidence="7">
    <location>
        <begin position="123"/>
        <end position="145"/>
    </location>
</feature>
<feature type="transmembrane region" description="Helical" evidence="7">
    <location>
        <begin position="182"/>
        <end position="206"/>
    </location>
</feature>
<organism evidence="9 10">
    <name type="scientific">Jonquetella anthropi DSM 22815</name>
    <dbReference type="NCBI Taxonomy" id="885272"/>
    <lineage>
        <taxon>Bacteria</taxon>
        <taxon>Thermotogati</taxon>
        <taxon>Synergistota</taxon>
        <taxon>Synergistia</taxon>
        <taxon>Synergistales</taxon>
        <taxon>Dethiosulfovibrionaceae</taxon>
        <taxon>Jonquetella</taxon>
    </lineage>
</organism>
<keyword evidence="10" id="KW-1185">Reference proteome</keyword>
<evidence type="ECO:0000259" key="8">
    <source>
        <dbReference type="PROSITE" id="PS50928"/>
    </source>
</evidence>
<evidence type="ECO:0000256" key="1">
    <source>
        <dbReference type="ARBA" id="ARBA00004651"/>
    </source>
</evidence>
<evidence type="ECO:0000256" key="2">
    <source>
        <dbReference type="ARBA" id="ARBA00022448"/>
    </source>
</evidence>
<keyword evidence="4 7" id="KW-0812">Transmembrane</keyword>
<feature type="transmembrane region" description="Helical" evidence="7">
    <location>
        <begin position="218"/>
        <end position="240"/>
    </location>
</feature>
<dbReference type="Pfam" id="PF00528">
    <property type="entry name" value="BPD_transp_1"/>
    <property type="match status" value="1"/>
</dbReference>
<dbReference type="SUPFAM" id="SSF161098">
    <property type="entry name" value="MetI-like"/>
    <property type="match status" value="1"/>
</dbReference>
<dbReference type="GO" id="GO:0005886">
    <property type="term" value="C:plasma membrane"/>
    <property type="evidence" value="ECO:0007669"/>
    <property type="project" value="UniProtKB-SubCell"/>
</dbReference>
<protein>
    <submittedName>
        <fullName evidence="9">ABC-type nitrate/sulfonate/bicarbonate transport system, permease component</fullName>
    </submittedName>
</protein>
<comment type="subcellular location">
    <subcellularLocation>
        <location evidence="1 7">Cell membrane</location>
        <topology evidence="1 7">Multi-pass membrane protein</topology>
    </subcellularLocation>
</comment>
<feature type="transmembrane region" description="Helical" evidence="7">
    <location>
        <begin position="95"/>
        <end position="117"/>
    </location>
</feature>
<name>H0UJX1_9BACT</name>
<evidence type="ECO:0000313" key="10">
    <source>
        <dbReference type="Proteomes" id="UP000003806"/>
    </source>
</evidence>
<dbReference type="Proteomes" id="UP000003806">
    <property type="component" value="Chromosome"/>
</dbReference>
<feature type="domain" description="ABC transmembrane type-1" evidence="8">
    <location>
        <begin position="57"/>
        <end position="241"/>
    </location>
</feature>
<dbReference type="EMBL" id="CM001376">
    <property type="protein sequence ID" value="EHM12981.1"/>
    <property type="molecule type" value="Genomic_DNA"/>
</dbReference>
<dbReference type="InterPro" id="IPR035906">
    <property type="entry name" value="MetI-like_sf"/>
</dbReference>
<dbReference type="PANTHER" id="PTHR30151">
    <property type="entry name" value="ALKANE SULFONATE ABC TRANSPORTER-RELATED, MEMBRANE SUBUNIT"/>
    <property type="match status" value="1"/>
</dbReference>
<evidence type="ECO:0000313" key="9">
    <source>
        <dbReference type="EMBL" id="EHM12981.1"/>
    </source>
</evidence>
<dbReference type="PANTHER" id="PTHR30151:SF0">
    <property type="entry name" value="ABC TRANSPORTER PERMEASE PROTEIN MJ0413-RELATED"/>
    <property type="match status" value="1"/>
</dbReference>
<proteinExistence type="inferred from homology"/>
<accession>H0UJX1</accession>
<keyword evidence="6 7" id="KW-0472">Membrane</keyword>
<reference evidence="9 10" key="1">
    <citation type="submission" date="2011-11" db="EMBL/GenBank/DDBJ databases">
        <title>The Noncontiguous Finished genome of Jonquetella anthropi DSM 22815.</title>
        <authorList>
            <consortium name="US DOE Joint Genome Institute (JGI-PGF)"/>
            <person name="Lucas S."/>
            <person name="Copeland A."/>
            <person name="Lapidus A."/>
            <person name="Glavina del Rio T."/>
            <person name="Dalin E."/>
            <person name="Tice H."/>
            <person name="Bruce D."/>
            <person name="Goodwin L."/>
            <person name="Pitluck S."/>
            <person name="Peters L."/>
            <person name="Mikhailova N."/>
            <person name="Held B."/>
            <person name="Kyrpides N."/>
            <person name="Mavromatis K."/>
            <person name="Ivanova N."/>
            <person name="Markowitz V."/>
            <person name="Cheng J.-F."/>
            <person name="Hugenholtz P."/>
            <person name="Woyke T."/>
            <person name="Wu D."/>
            <person name="Gronow S."/>
            <person name="Wellnitz S."/>
            <person name="Brambilla E."/>
            <person name="Klenk H.-P."/>
            <person name="Eisen J.A."/>
        </authorList>
    </citation>
    <scope>NUCLEOTIDE SEQUENCE [LARGE SCALE GENOMIC DNA]</scope>
    <source>
        <strain evidence="9 10">DSM 22815</strain>
    </source>
</reference>
<dbReference type="GO" id="GO:0042918">
    <property type="term" value="P:alkanesulfonate transmembrane transport"/>
    <property type="evidence" value="ECO:0007669"/>
    <property type="project" value="UniProtKB-ARBA"/>
</dbReference>
<feature type="transmembrane region" description="Helical" evidence="7">
    <location>
        <begin position="6"/>
        <end position="25"/>
    </location>
</feature>
<dbReference type="Gene3D" id="1.10.3720.10">
    <property type="entry name" value="MetI-like"/>
    <property type="match status" value="1"/>
</dbReference>
<dbReference type="STRING" id="885272.JonanDRAFT_0581"/>
<dbReference type="RefSeq" id="WP_008522719.1">
    <property type="nucleotide sequence ID" value="NZ_CM001376.1"/>
</dbReference>
<dbReference type="OrthoDB" id="9796361at2"/>
<dbReference type="FunFam" id="1.10.3720.10:FF:000003">
    <property type="entry name" value="Aliphatic sulfonate ABC transporter permease"/>
    <property type="match status" value="1"/>
</dbReference>
<feature type="transmembrane region" description="Helical" evidence="7">
    <location>
        <begin position="61"/>
        <end position="83"/>
    </location>
</feature>
<dbReference type="eggNOG" id="COG0600">
    <property type="taxonomic scope" value="Bacteria"/>
</dbReference>